<dbReference type="EMBL" id="CAKOFQ010006923">
    <property type="protein sequence ID" value="CAH1982579.1"/>
    <property type="molecule type" value="Genomic_DNA"/>
</dbReference>
<evidence type="ECO:0000313" key="2">
    <source>
        <dbReference type="Proteomes" id="UP001152888"/>
    </source>
</evidence>
<dbReference type="OrthoDB" id="194358at2759"/>
<protein>
    <submittedName>
        <fullName evidence="1">Uncharacterized protein</fullName>
    </submittedName>
</protein>
<reference evidence="1" key="1">
    <citation type="submission" date="2022-03" db="EMBL/GenBank/DDBJ databases">
        <authorList>
            <person name="Sayadi A."/>
        </authorList>
    </citation>
    <scope>NUCLEOTIDE SEQUENCE</scope>
</reference>
<sequence>IYSITNINKGNRWLQTLDSLHNLHISYLLDLGARVNHEALRLTVFDGNTPVVRLVLDKGARIVHSHHLMQ</sequence>
<proteinExistence type="predicted"/>
<dbReference type="Proteomes" id="UP001152888">
    <property type="component" value="Unassembled WGS sequence"/>
</dbReference>
<name>A0A9P0L017_ACAOB</name>
<comment type="caution">
    <text evidence="1">The sequence shown here is derived from an EMBL/GenBank/DDBJ whole genome shotgun (WGS) entry which is preliminary data.</text>
</comment>
<feature type="non-terminal residue" evidence="1">
    <location>
        <position position="1"/>
    </location>
</feature>
<dbReference type="AlphaFoldDB" id="A0A9P0L017"/>
<evidence type="ECO:0000313" key="1">
    <source>
        <dbReference type="EMBL" id="CAH1982579.1"/>
    </source>
</evidence>
<accession>A0A9P0L017</accession>
<gene>
    <name evidence="1" type="ORF">ACAOBT_LOCUS15099</name>
</gene>
<organism evidence="1 2">
    <name type="scientific">Acanthoscelides obtectus</name>
    <name type="common">Bean weevil</name>
    <name type="synonym">Bruchus obtectus</name>
    <dbReference type="NCBI Taxonomy" id="200917"/>
    <lineage>
        <taxon>Eukaryota</taxon>
        <taxon>Metazoa</taxon>
        <taxon>Ecdysozoa</taxon>
        <taxon>Arthropoda</taxon>
        <taxon>Hexapoda</taxon>
        <taxon>Insecta</taxon>
        <taxon>Pterygota</taxon>
        <taxon>Neoptera</taxon>
        <taxon>Endopterygota</taxon>
        <taxon>Coleoptera</taxon>
        <taxon>Polyphaga</taxon>
        <taxon>Cucujiformia</taxon>
        <taxon>Chrysomeloidea</taxon>
        <taxon>Chrysomelidae</taxon>
        <taxon>Bruchinae</taxon>
        <taxon>Bruchini</taxon>
        <taxon>Acanthoscelides</taxon>
    </lineage>
</organism>
<keyword evidence="2" id="KW-1185">Reference proteome</keyword>